<accession>Q8ERN6</accession>
<name>Q8ERN6_OCEIH</name>
<dbReference type="STRING" id="221109.gene:10733505"/>
<keyword evidence="1" id="KW-1133">Transmembrane helix</keyword>
<reference evidence="2 3" key="2">
    <citation type="journal article" date="2002" name="Nucleic Acids Res.">
        <title>Genome sequence of Oceanobacillus iheyensis isolated from the Iheya Ridge and its unexpected adaptive capabilities to extreme environments.</title>
        <authorList>
            <person name="Takami H."/>
            <person name="Takaki Y."/>
            <person name="Uchiyama I."/>
        </authorList>
    </citation>
    <scope>NUCLEOTIDE SEQUENCE [LARGE SCALE GENOMIC DNA]</scope>
    <source>
        <strain evidence="3">DSM 14371 / CIP 107618 / JCM 11309 / KCTC 3954 / HTE831</strain>
    </source>
</reference>
<dbReference type="AlphaFoldDB" id="Q8ERN6"/>
<dbReference type="eggNOG" id="ENOG50308XD">
    <property type="taxonomic scope" value="Bacteria"/>
</dbReference>
<dbReference type="EMBL" id="BA000028">
    <property type="protein sequence ID" value="BAC13221.1"/>
    <property type="molecule type" value="Genomic_DNA"/>
</dbReference>
<organism evidence="2 3">
    <name type="scientific">Oceanobacillus iheyensis (strain DSM 14371 / CIP 107618 / JCM 11309 / KCTC 3954 / HTE831)</name>
    <dbReference type="NCBI Taxonomy" id="221109"/>
    <lineage>
        <taxon>Bacteria</taxon>
        <taxon>Bacillati</taxon>
        <taxon>Bacillota</taxon>
        <taxon>Bacilli</taxon>
        <taxon>Bacillales</taxon>
        <taxon>Bacillaceae</taxon>
        <taxon>Oceanobacillus</taxon>
    </lineage>
</organism>
<dbReference type="Proteomes" id="UP000000822">
    <property type="component" value="Chromosome"/>
</dbReference>
<dbReference type="HOGENOM" id="CLU_138367_0_0_9"/>
<sequence>MQFNFFPLTIYMYTYPIAIGILMRIPKLLMEIKYKIPWKFDWIRLVAIAIPTFFIILLSILPHIDTDINMPFPEFWFNLFAYGSPFVQQVAGIVLGYTILDVLKENQNQ</sequence>
<keyword evidence="1" id="KW-0812">Transmembrane</keyword>
<evidence type="ECO:0000313" key="2">
    <source>
        <dbReference type="EMBL" id="BAC13221.1"/>
    </source>
</evidence>
<dbReference type="KEGG" id="oih:OB1265"/>
<keyword evidence="3" id="KW-1185">Reference proteome</keyword>
<reference evidence="2 3" key="1">
    <citation type="journal article" date="2001" name="FEMS Microbiol. Lett.">
        <title>Oceanobacillus iheyensis gen. nov., sp. nov., a deep-sea extremely halotolerant and alkaliphilic species isolated from a depth of 1050 m on the Iheya Ridge.</title>
        <authorList>
            <person name="Lu J."/>
            <person name="Nogi Y."/>
            <person name="Takami H."/>
        </authorList>
    </citation>
    <scope>NUCLEOTIDE SEQUENCE [LARGE SCALE GENOMIC DNA]</scope>
    <source>
        <strain evidence="3">DSM 14371 / CIP 107618 / JCM 11309 / KCTC 3954 / HTE831</strain>
    </source>
</reference>
<evidence type="ECO:0000313" key="3">
    <source>
        <dbReference type="Proteomes" id="UP000000822"/>
    </source>
</evidence>
<feature type="transmembrane region" description="Helical" evidence="1">
    <location>
        <begin position="42"/>
        <end position="64"/>
    </location>
</feature>
<evidence type="ECO:0000256" key="1">
    <source>
        <dbReference type="SAM" id="Phobius"/>
    </source>
</evidence>
<protein>
    <submittedName>
        <fullName evidence="2">Uncharacterized protein</fullName>
    </submittedName>
</protein>
<proteinExistence type="predicted"/>
<gene>
    <name evidence="2" type="ordered locus">OB1265</name>
</gene>
<feature type="transmembrane region" description="Helical" evidence="1">
    <location>
        <begin position="76"/>
        <end position="100"/>
    </location>
</feature>
<keyword evidence="1" id="KW-0472">Membrane</keyword>